<protein>
    <submittedName>
        <fullName evidence="2">Uncharacterized protein</fullName>
    </submittedName>
</protein>
<reference evidence="2" key="1">
    <citation type="submission" date="2022-12" db="EMBL/GenBank/DDBJ databases">
        <authorList>
            <person name="Petersen C."/>
        </authorList>
    </citation>
    <scope>NUCLEOTIDE SEQUENCE</scope>
    <source>
        <strain evidence="2">IBT 17660</strain>
    </source>
</reference>
<feature type="compositionally biased region" description="Polar residues" evidence="1">
    <location>
        <begin position="33"/>
        <end position="43"/>
    </location>
</feature>
<gene>
    <name evidence="2" type="ORF">N7530_000790</name>
</gene>
<proteinExistence type="predicted"/>
<keyword evidence="3" id="KW-1185">Reference proteome</keyword>
<dbReference type="Proteomes" id="UP001147760">
    <property type="component" value="Unassembled WGS sequence"/>
</dbReference>
<name>A0A9W9XA48_9EURO</name>
<evidence type="ECO:0000313" key="3">
    <source>
        <dbReference type="Proteomes" id="UP001147760"/>
    </source>
</evidence>
<comment type="caution">
    <text evidence="2">The sequence shown here is derived from an EMBL/GenBank/DDBJ whole genome shotgun (WGS) entry which is preliminary data.</text>
</comment>
<organism evidence="2 3">
    <name type="scientific">Penicillium desertorum</name>
    <dbReference type="NCBI Taxonomy" id="1303715"/>
    <lineage>
        <taxon>Eukaryota</taxon>
        <taxon>Fungi</taxon>
        <taxon>Dikarya</taxon>
        <taxon>Ascomycota</taxon>
        <taxon>Pezizomycotina</taxon>
        <taxon>Eurotiomycetes</taxon>
        <taxon>Eurotiomycetidae</taxon>
        <taxon>Eurotiales</taxon>
        <taxon>Aspergillaceae</taxon>
        <taxon>Penicillium</taxon>
    </lineage>
</organism>
<sequence>METWLAFGYENGFATRFQISFSQDSVELDDCQASRTVKGNQSKPPIPGQDEQQDPDSDSTDPVSEPPEIEPASLDPVPQTPTGARKRKHEESSSDRKNRKIQYLKTELEVRWRVEDLVWRSTQTITSSPDPIYAITSGYSIRRLGMMSCLRLPPRPTGSTFQPTLHRQKRSTGLRYLQRPRLQHNLPLLPHVARTRIPDYINIGTCERVRLHLIAQQSIDNIFADRQAWIERNAGIHHFNWMG</sequence>
<evidence type="ECO:0000313" key="2">
    <source>
        <dbReference type="EMBL" id="KAJ5486490.1"/>
    </source>
</evidence>
<reference evidence="2" key="2">
    <citation type="journal article" date="2023" name="IMA Fungus">
        <title>Comparative genomic study of the Penicillium genus elucidates a diverse pangenome and 15 lateral gene transfer events.</title>
        <authorList>
            <person name="Petersen C."/>
            <person name="Sorensen T."/>
            <person name="Nielsen M.R."/>
            <person name="Sondergaard T.E."/>
            <person name="Sorensen J.L."/>
            <person name="Fitzpatrick D.A."/>
            <person name="Frisvad J.C."/>
            <person name="Nielsen K.L."/>
        </authorList>
    </citation>
    <scope>NUCLEOTIDE SEQUENCE</scope>
    <source>
        <strain evidence="2">IBT 17660</strain>
    </source>
</reference>
<accession>A0A9W9XA48</accession>
<feature type="region of interest" description="Disordered" evidence="1">
    <location>
        <begin position="32"/>
        <end position="98"/>
    </location>
</feature>
<dbReference type="AlphaFoldDB" id="A0A9W9XA48"/>
<evidence type="ECO:0000256" key="1">
    <source>
        <dbReference type="SAM" id="MobiDB-lite"/>
    </source>
</evidence>
<dbReference type="EMBL" id="JAPWDO010000001">
    <property type="protein sequence ID" value="KAJ5486490.1"/>
    <property type="molecule type" value="Genomic_DNA"/>
</dbReference>
<dbReference type="OrthoDB" id="10613256at2759"/>